<dbReference type="Proteomes" id="UP001153954">
    <property type="component" value="Unassembled WGS sequence"/>
</dbReference>
<name>A0AAU9TLP6_EUPED</name>
<sequence>MAIAAKFYIYILIWIKFTAESANDDSYTNIFNGYSPSTIKFQDIYTNSLSLQSEDNPISTTDEELPINSVSTQYAEFHPKILKISRITPPPKVLLNSSYVKTTSKPETSTPYTEDPEEMIKVIPIARHQKGVLDILFPAPRVKSFKTFFDSFKRFLSQTLRKR</sequence>
<comment type="caution">
    <text evidence="2">The sequence shown here is derived from an EMBL/GenBank/DDBJ whole genome shotgun (WGS) entry which is preliminary data.</text>
</comment>
<accession>A0AAU9TLP6</accession>
<dbReference type="EMBL" id="CAKOGL010000007">
    <property type="protein sequence ID" value="CAH2087883.1"/>
    <property type="molecule type" value="Genomic_DNA"/>
</dbReference>
<reference evidence="2" key="1">
    <citation type="submission" date="2022-03" db="EMBL/GenBank/DDBJ databases">
        <authorList>
            <person name="Tunstrom K."/>
        </authorList>
    </citation>
    <scope>NUCLEOTIDE SEQUENCE</scope>
</reference>
<evidence type="ECO:0000256" key="1">
    <source>
        <dbReference type="SAM" id="SignalP"/>
    </source>
</evidence>
<dbReference type="AlphaFoldDB" id="A0AAU9TLP6"/>
<keyword evidence="3" id="KW-1185">Reference proteome</keyword>
<feature type="signal peptide" evidence="1">
    <location>
        <begin position="1"/>
        <end position="21"/>
    </location>
</feature>
<protein>
    <submittedName>
        <fullName evidence="2">Uncharacterized protein</fullName>
    </submittedName>
</protein>
<evidence type="ECO:0000313" key="3">
    <source>
        <dbReference type="Proteomes" id="UP001153954"/>
    </source>
</evidence>
<proteinExistence type="predicted"/>
<keyword evidence="1" id="KW-0732">Signal</keyword>
<evidence type="ECO:0000313" key="2">
    <source>
        <dbReference type="EMBL" id="CAH2087883.1"/>
    </source>
</evidence>
<feature type="chain" id="PRO_5043403989" evidence="1">
    <location>
        <begin position="22"/>
        <end position="163"/>
    </location>
</feature>
<gene>
    <name evidence="2" type="ORF">EEDITHA_LOCUS4096</name>
</gene>
<organism evidence="2 3">
    <name type="scientific">Euphydryas editha</name>
    <name type="common">Edith's checkerspot</name>
    <dbReference type="NCBI Taxonomy" id="104508"/>
    <lineage>
        <taxon>Eukaryota</taxon>
        <taxon>Metazoa</taxon>
        <taxon>Ecdysozoa</taxon>
        <taxon>Arthropoda</taxon>
        <taxon>Hexapoda</taxon>
        <taxon>Insecta</taxon>
        <taxon>Pterygota</taxon>
        <taxon>Neoptera</taxon>
        <taxon>Endopterygota</taxon>
        <taxon>Lepidoptera</taxon>
        <taxon>Glossata</taxon>
        <taxon>Ditrysia</taxon>
        <taxon>Papilionoidea</taxon>
        <taxon>Nymphalidae</taxon>
        <taxon>Nymphalinae</taxon>
        <taxon>Euphydryas</taxon>
    </lineage>
</organism>